<keyword evidence="2" id="KW-1185">Reference proteome</keyword>
<organism evidence="1 2">
    <name type="scientific">Geobacillus thermoleovorans CCB_US3_UF5</name>
    <dbReference type="NCBI Taxonomy" id="1111068"/>
    <lineage>
        <taxon>Bacteria</taxon>
        <taxon>Bacillati</taxon>
        <taxon>Bacillota</taxon>
        <taxon>Bacilli</taxon>
        <taxon>Bacillales</taxon>
        <taxon>Anoxybacillaceae</taxon>
        <taxon>Geobacillus</taxon>
        <taxon>Geobacillus thermoleovorans group</taxon>
    </lineage>
</organism>
<dbReference type="Proteomes" id="UP000005636">
    <property type="component" value="Chromosome"/>
</dbReference>
<accession>A0ABM5MDE6</accession>
<dbReference type="EMBL" id="CP003125">
    <property type="protein sequence ID" value="AEV17598.1"/>
    <property type="molecule type" value="Genomic_DNA"/>
</dbReference>
<dbReference type="RefSeq" id="WP_014194694.1">
    <property type="nucleotide sequence ID" value="NC_016593.1"/>
</dbReference>
<proteinExistence type="predicted"/>
<protein>
    <submittedName>
        <fullName evidence="1">Uncharacterized protein</fullName>
    </submittedName>
</protein>
<gene>
    <name evidence="1" type="ORF">GTCCBUS3UF5_2720</name>
</gene>
<name>A0ABM5MDE6_GEOTH</name>
<reference evidence="1 2" key="1">
    <citation type="submission" date="2011-11" db="EMBL/GenBank/DDBJ databases">
        <title>Complete genome sequence of thermophilic Geobacillus thermoleovorans CCB_US3_UF5.</title>
        <authorList>
            <person name="Muhd Sakaff M.K.L."/>
            <person name="Abdul Rahman A.Y."/>
            <person name="Saito J.A."/>
            <person name="Hou S."/>
            <person name="Alam M."/>
        </authorList>
    </citation>
    <scope>NUCLEOTIDE SEQUENCE [LARGE SCALE GENOMIC DNA]</scope>
    <source>
        <strain evidence="1 2">CCB_US3_UF5</strain>
    </source>
</reference>
<evidence type="ECO:0000313" key="2">
    <source>
        <dbReference type="Proteomes" id="UP000005636"/>
    </source>
</evidence>
<evidence type="ECO:0000313" key="1">
    <source>
        <dbReference type="EMBL" id="AEV17598.1"/>
    </source>
</evidence>
<sequence length="73" mass="8635">MDILERINRLESAQMENRLTTILMKNSLINPKVPEWAKEAYNAYKEAGYNCDDFGHSMDFYRIITLLHDKKLL</sequence>